<dbReference type="Proteomes" id="UP000286045">
    <property type="component" value="Unassembled WGS sequence"/>
</dbReference>
<keyword evidence="4" id="KW-1185">Reference proteome</keyword>
<evidence type="ECO:0000259" key="2">
    <source>
        <dbReference type="SMART" id="SM00822"/>
    </source>
</evidence>
<dbReference type="AlphaFoldDB" id="A0A439DBP7"/>
<evidence type="ECO:0000313" key="3">
    <source>
        <dbReference type="EMBL" id="RWA11822.1"/>
    </source>
</evidence>
<dbReference type="GO" id="GO:0016491">
    <property type="term" value="F:oxidoreductase activity"/>
    <property type="evidence" value="ECO:0007669"/>
    <property type="project" value="UniProtKB-KW"/>
</dbReference>
<dbReference type="PANTHER" id="PTHR43976">
    <property type="entry name" value="SHORT CHAIN DEHYDROGENASE"/>
    <property type="match status" value="1"/>
</dbReference>
<dbReference type="STRING" id="363999.A0A439DBP7"/>
<protein>
    <recommendedName>
        <fullName evidence="2">Ketoreductase domain-containing protein</fullName>
    </recommendedName>
</protein>
<dbReference type="Pfam" id="PF00106">
    <property type="entry name" value="adh_short"/>
    <property type="match status" value="1"/>
</dbReference>
<comment type="caution">
    <text evidence="3">The sequence shown here is derived from an EMBL/GenBank/DDBJ whole genome shotgun (WGS) entry which is preliminary data.</text>
</comment>
<evidence type="ECO:0000256" key="1">
    <source>
        <dbReference type="ARBA" id="ARBA00023002"/>
    </source>
</evidence>
<proteinExistence type="predicted"/>
<dbReference type="InterPro" id="IPR051911">
    <property type="entry name" value="SDR_oxidoreductase"/>
</dbReference>
<dbReference type="InterPro" id="IPR002347">
    <property type="entry name" value="SDR_fam"/>
</dbReference>
<dbReference type="PANTHER" id="PTHR43976:SF9">
    <property type="entry name" value="OXIDOREDUCTASE"/>
    <property type="match status" value="1"/>
</dbReference>
<sequence>MAHIYLITGASTGFGALSARALAKEGHVVFAGMYSHDGDTSKYEEDAVAFAHEHNVDLRTVPLDLLSQESVDAAVQHVLGVSGRIDVVVHNAGHMNYGPAESFTAEQYLRLYDVNVVGSQRLNMAVLPHMRRARRGHLVWIGSSSTYGGISPYLGAYFAAKAAQDNFAQSYSIELAAWGIETTIVSPGVFTQGTNHFQDAIQPGRPDVVQEYEDGPTEGFGEQIMTGTAALIPPDAHPRVVAEALVELARLPRGQKPFRMFPDLTKSGADAAAAVVDDNRVNMHRKMGMLEDLKVRL</sequence>
<dbReference type="Gene3D" id="3.40.50.720">
    <property type="entry name" value="NAD(P)-binding Rossmann-like Domain"/>
    <property type="match status" value="1"/>
</dbReference>
<reference evidence="3 4" key="1">
    <citation type="submission" date="2018-12" db="EMBL/GenBank/DDBJ databases">
        <title>Draft genome sequence of Xylaria grammica IHI A82.</title>
        <authorList>
            <person name="Buettner E."/>
            <person name="Kellner H."/>
        </authorList>
    </citation>
    <scope>NUCLEOTIDE SEQUENCE [LARGE SCALE GENOMIC DNA]</scope>
    <source>
        <strain evidence="3 4">IHI A82</strain>
    </source>
</reference>
<gene>
    <name evidence="3" type="ORF">EKO27_g3272</name>
</gene>
<name>A0A439DBP7_9PEZI</name>
<accession>A0A439DBP7</accession>
<organism evidence="3 4">
    <name type="scientific">Xylaria grammica</name>
    <dbReference type="NCBI Taxonomy" id="363999"/>
    <lineage>
        <taxon>Eukaryota</taxon>
        <taxon>Fungi</taxon>
        <taxon>Dikarya</taxon>
        <taxon>Ascomycota</taxon>
        <taxon>Pezizomycotina</taxon>
        <taxon>Sordariomycetes</taxon>
        <taxon>Xylariomycetidae</taxon>
        <taxon>Xylariales</taxon>
        <taxon>Xylariaceae</taxon>
        <taxon>Xylaria</taxon>
    </lineage>
</organism>
<dbReference type="SMART" id="SM00822">
    <property type="entry name" value="PKS_KR"/>
    <property type="match status" value="1"/>
</dbReference>
<evidence type="ECO:0000313" key="4">
    <source>
        <dbReference type="Proteomes" id="UP000286045"/>
    </source>
</evidence>
<dbReference type="PRINTS" id="PR00081">
    <property type="entry name" value="GDHRDH"/>
</dbReference>
<dbReference type="EMBL" id="RYZI01000068">
    <property type="protein sequence ID" value="RWA11822.1"/>
    <property type="molecule type" value="Genomic_DNA"/>
</dbReference>
<feature type="domain" description="Ketoreductase" evidence="2">
    <location>
        <begin position="3"/>
        <end position="188"/>
    </location>
</feature>
<dbReference type="InterPro" id="IPR036291">
    <property type="entry name" value="NAD(P)-bd_dom_sf"/>
</dbReference>
<dbReference type="InterPro" id="IPR057326">
    <property type="entry name" value="KR_dom"/>
</dbReference>
<keyword evidence="1" id="KW-0560">Oxidoreductase</keyword>
<dbReference type="SUPFAM" id="SSF51735">
    <property type="entry name" value="NAD(P)-binding Rossmann-fold domains"/>
    <property type="match status" value="1"/>
</dbReference>
<dbReference type="CDD" id="cd05374">
    <property type="entry name" value="17beta-HSD-like_SDR_c"/>
    <property type="match status" value="1"/>
</dbReference>